<evidence type="ECO:0000313" key="3">
    <source>
        <dbReference type="EMBL" id="GAA4342420.1"/>
    </source>
</evidence>
<protein>
    <recommendedName>
        <fullName evidence="5">DUF2474 domain-containing protein</fullName>
    </recommendedName>
</protein>
<evidence type="ECO:0000256" key="2">
    <source>
        <dbReference type="SAM" id="Phobius"/>
    </source>
</evidence>
<proteinExistence type="predicted"/>
<name>A0ABP8HPS5_9GAMM</name>
<comment type="caution">
    <text evidence="3">The sequence shown here is derived from an EMBL/GenBank/DDBJ whole genome shotgun (WGS) entry which is preliminary data.</text>
</comment>
<keyword evidence="2" id="KW-0472">Membrane</keyword>
<evidence type="ECO:0000313" key="4">
    <source>
        <dbReference type="Proteomes" id="UP001501294"/>
    </source>
</evidence>
<evidence type="ECO:0000256" key="1">
    <source>
        <dbReference type="SAM" id="MobiDB-lite"/>
    </source>
</evidence>
<keyword evidence="2" id="KW-0812">Transmembrane</keyword>
<dbReference type="RefSeq" id="WP_223577637.1">
    <property type="nucleotide sequence ID" value="NZ_BAABFU010000001.1"/>
</dbReference>
<dbReference type="EMBL" id="BAABFU010000001">
    <property type="protein sequence ID" value="GAA4342420.1"/>
    <property type="molecule type" value="Genomic_DNA"/>
</dbReference>
<feature type="region of interest" description="Disordered" evidence="1">
    <location>
        <begin position="1"/>
        <end position="21"/>
    </location>
</feature>
<evidence type="ECO:0008006" key="5">
    <source>
        <dbReference type="Google" id="ProtNLM"/>
    </source>
</evidence>
<feature type="transmembrane region" description="Helical" evidence="2">
    <location>
        <begin position="25"/>
        <end position="49"/>
    </location>
</feature>
<keyword evidence="2" id="KW-1133">Transmembrane helix</keyword>
<reference evidence="4" key="1">
    <citation type="journal article" date="2019" name="Int. J. Syst. Evol. Microbiol.">
        <title>The Global Catalogue of Microorganisms (GCM) 10K type strain sequencing project: providing services to taxonomists for standard genome sequencing and annotation.</title>
        <authorList>
            <consortium name="The Broad Institute Genomics Platform"/>
            <consortium name="The Broad Institute Genome Sequencing Center for Infectious Disease"/>
            <person name="Wu L."/>
            <person name="Ma J."/>
        </authorList>
    </citation>
    <scope>NUCLEOTIDE SEQUENCE [LARGE SCALE GENOMIC DNA]</scope>
    <source>
        <strain evidence="4">JCM 17727</strain>
    </source>
</reference>
<organism evidence="3 4">
    <name type="scientific">Kangiella taiwanensis</name>
    <dbReference type="NCBI Taxonomy" id="1079179"/>
    <lineage>
        <taxon>Bacteria</taxon>
        <taxon>Pseudomonadati</taxon>
        <taxon>Pseudomonadota</taxon>
        <taxon>Gammaproteobacteria</taxon>
        <taxon>Kangiellales</taxon>
        <taxon>Kangiellaceae</taxon>
        <taxon>Kangiella</taxon>
    </lineage>
</organism>
<sequence length="50" mass="5512">MVDDKSDKQVDKPEADDKPGWKKGLWFVGLWLGGVLVLGTIGFLIRLVLG</sequence>
<keyword evidence="4" id="KW-1185">Reference proteome</keyword>
<accession>A0ABP8HPS5</accession>
<feature type="compositionally biased region" description="Basic and acidic residues" evidence="1">
    <location>
        <begin position="1"/>
        <end position="20"/>
    </location>
</feature>
<gene>
    <name evidence="3" type="ORF">GCM10023150_00150</name>
</gene>
<dbReference type="Proteomes" id="UP001501294">
    <property type="component" value="Unassembled WGS sequence"/>
</dbReference>